<gene>
    <name evidence="2" type="ORF">Ade02nite_45170</name>
</gene>
<comment type="caution">
    <text evidence="2">The sequence shown here is derived from an EMBL/GenBank/DDBJ whole genome shotgun (WGS) entry which is preliminary data.</text>
</comment>
<keyword evidence="3" id="KW-1185">Reference proteome</keyword>
<sequence length="60" mass="6378">MTDERNVAGGSTDQHVTGVEETGDFLTDQPPTDSTPATGSSNAGINETRANRQKPETEEE</sequence>
<evidence type="ECO:0000313" key="3">
    <source>
        <dbReference type="Proteomes" id="UP000609879"/>
    </source>
</evidence>
<accession>A0ABQ3Y7A9</accession>
<dbReference type="EMBL" id="BOMI01000086">
    <property type="protein sequence ID" value="GID75876.1"/>
    <property type="molecule type" value="Genomic_DNA"/>
</dbReference>
<dbReference type="RefSeq" id="WP_203767107.1">
    <property type="nucleotide sequence ID" value="NZ_BAAABO010000046.1"/>
</dbReference>
<evidence type="ECO:0000256" key="1">
    <source>
        <dbReference type="SAM" id="MobiDB-lite"/>
    </source>
</evidence>
<feature type="compositionally biased region" description="Basic and acidic residues" evidence="1">
    <location>
        <begin position="49"/>
        <end position="60"/>
    </location>
</feature>
<organism evidence="2 3">
    <name type="scientific">Paractinoplanes deccanensis</name>
    <dbReference type="NCBI Taxonomy" id="113561"/>
    <lineage>
        <taxon>Bacteria</taxon>
        <taxon>Bacillati</taxon>
        <taxon>Actinomycetota</taxon>
        <taxon>Actinomycetes</taxon>
        <taxon>Micromonosporales</taxon>
        <taxon>Micromonosporaceae</taxon>
        <taxon>Paractinoplanes</taxon>
    </lineage>
</organism>
<feature type="region of interest" description="Disordered" evidence="1">
    <location>
        <begin position="1"/>
        <end position="60"/>
    </location>
</feature>
<evidence type="ECO:0000313" key="2">
    <source>
        <dbReference type="EMBL" id="GID75876.1"/>
    </source>
</evidence>
<name>A0ABQ3Y7A9_9ACTN</name>
<reference evidence="2 3" key="1">
    <citation type="submission" date="2021-01" db="EMBL/GenBank/DDBJ databases">
        <title>Whole genome shotgun sequence of Actinoplanes deccanensis NBRC 13994.</title>
        <authorList>
            <person name="Komaki H."/>
            <person name="Tamura T."/>
        </authorList>
    </citation>
    <scope>NUCLEOTIDE SEQUENCE [LARGE SCALE GENOMIC DNA]</scope>
    <source>
        <strain evidence="2 3">NBRC 13994</strain>
    </source>
</reference>
<proteinExistence type="predicted"/>
<dbReference type="Proteomes" id="UP000609879">
    <property type="component" value="Unassembled WGS sequence"/>
</dbReference>
<feature type="compositionally biased region" description="Polar residues" evidence="1">
    <location>
        <begin position="29"/>
        <end position="45"/>
    </location>
</feature>
<protein>
    <submittedName>
        <fullName evidence="2">Uncharacterized protein</fullName>
    </submittedName>
</protein>